<evidence type="ECO:0008006" key="4">
    <source>
        <dbReference type="Google" id="ProtNLM"/>
    </source>
</evidence>
<dbReference type="RefSeq" id="WP_141635201.1">
    <property type="nucleotide sequence ID" value="NZ_VIGB01000003.1"/>
</dbReference>
<sequence>MDGRLLVDGERNGARRFRPGGAGRVLALPLLGVLLATGAAACTDSSSDNSKALDGWAQQVCDGLRDPVAQSRAALDDTAQVKQNESAADLQKRLSGDLGQLSTSNQQIADAMSKAGAPKIANGAGVQQDAVNELHQASQGFKDVQQKLTALPTNDQGKFADGLKSIGDQAQQLAKLSNTAMTTVQTGDLGKAFARQPGCRAAADASGSPAPNAAPSGSGSPAASTGASPGAPSSGSPAAGGSASGSPSGSPSAGGSPSGNGSGSPSGSASPS</sequence>
<name>A0A540W6I6_9ACTN</name>
<reference evidence="2 3" key="1">
    <citation type="submission" date="2019-06" db="EMBL/GenBank/DDBJ databases">
        <title>Description of Kitasatospora acidophila sp. nov. isolated from pine grove soil, and reclassification of Streptomyces novaecaesareae to Kitasatospora novaeceasareae comb. nov.</title>
        <authorList>
            <person name="Kim M.J."/>
        </authorList>
    </citation>
    <scope>NUCLEOTIDE SEQUENCE [LARGE SCALE GENOMIC DNA]</scope>
    <source>
        <strain evidence="2 3">MMS16-CNU292</strain>
    </source>
</reference>
<accession>A0A540W6I6</accession>
<protein>
    <recommendedName>
        <fullName evidence="4">Small secreted protein</fullName>
    </recommendedName>
</protein>
<feature type="compositionally biased region" description="Low complexity" evidence="1">
    <location>
        <begin position="201"/>
        <end position="255"/>
    </location>
</feature>
<keyword evidence="3" id="KW-1185">Reference proteome</keyword>
<feature type="region of interest" description="Disordered" evidence="1">
    <location>
        <begin position="198"/>
        <end position="272"/>
    </location>
</feature>
<dbReference type="Proteomes" id="UP000319103">
    <property type="component" value="Unassembled WGS sequence"/>
</dbReference>
<evidence type="ECO:0000256" key="1">
    <source>
        <dbReference type="SAM" id="MobiDB-lite"/>
    </source>
</evidence>
<dbReference type="AlphaFoldDB" id="A0A540W6I6"/>
<evidence type="ECO:0000313" key="2">
    <source>
        <dbReference type="EMBL" id="TQF04642.1"/>
    </source>
</evidence>
<dbReference type="EMBL" id="VIGB01000003">
    <property type="protein sequence ID" value="TQF04642.1"/>
    <property type="molecule type" value="Genomic_DNA"/>
</dbReference>
<proteinExistence type="predicted"/>
<comment type="caution">
    <text evidence="2">The sequence shown here is derived from an EMBL/GenBank/DDBJ whole genome shotgun (WGS) entry which is preliminary data.</text>
</comment>
<dbReference type="OrthoDB" id="4350650at2"/>
<organism evidence="2 3">
    <name type="scientific">Kitasatospora acidiphila</name>
    <dbReference type="NCBI Taxonomy" id="2567942"/>
    <lineage>
        <taxon>Bacteria</taxon>
        <taxon>Bacillati</taxon>
        <taxon>Actinomycetota</taxon>
        <taxon>Actinomycetes</taxon>
        <taxon>Kitasatosporales</taxon>
        <taxon>Streptomycetaceae</taxon>
        <taxon>Kitasatospora</taxon>
    </lineage>
</organism>
<gene>
    <name evidence="2" type="ORF">E6W39_23490</name>
</gene>
<evidence type="ECO:0000313" key="3">
    <source>
        <dbReference type="Proteomes" id="UP000319103"/>
    </source>
</evidence>